<protein>
    <recommendedName>
        <fullName evidence="4">Peptidase C1A papain C-terminal domain-containing protein</fullName>
    </recommendedName>
</protein>
<dbReference type="OrthoDB" id="10253408at2759"/>
<dbReference type="Gene3D" id="3.90.70.10">
    <property type="entry name" value="Cysteine proteinases"/>
    <property type="match status" value="1"/>
</dbReference>
<dbReference type="SMART" id="SM00645">
    <property type="entry name" value="Pept_C1"/>
    <property type="match status" value="1"/>
</dbReference>
<dbReference type="VEuPathDB" id="FungiDB:SPRG_13780"/>
<gene>
    <name evidence="5" type="ORF">SPRG_13780</name>
</gene>
<dbReference type="PANTHER" id="PTHR12411">
    <property type="entry name" value="CYSTEINE PROTEASE FAMILY C1-RELATED"/>
    <property type="match status" value="1"/>
</dbReference>
<dbReference type="GeneID" id="24135636"/>
<keyword evidence="6" id="KW-1185">Reference proteome</keyword>
<dbReference type="OMA" id="WTTHKCL"/>
<dbReference type="Proteomes" id="UP000030745">
    <property type="component" value="Unassembled WGS sequence"/>
</dbReference>
<accession>A0A067BQ61</accession>
<dbReference type="InterPro" id="IPR039417">
    <property type="entry name" value="Peptidase_C1A_papain-like"/>
</dbReference>
<keyword evidence="2" id="KW-0865">Zymogen</keyword>
<dbReference type="InterPro" id="IPR000169">
    <property type="entry name" value="Pept_cys_AS"/>
</dbReference>
<evidence type="ECO:0000259" key="4">
    <source>
        <dbReference type="SMART" id="SM00645"/>
    </source>
</evidence>
<dbReference type="RefSeq" id="XP_012208923.1">
    <property type="nucleotide sequence ID" value="XM_012353533.1"/>
</dbReference>
<dbReference type="PRINTS" id="PR00705">
    <property type="entry name" value="PAPAIN"/>
</dbReference>
<dbReference type="Pfam" id="PF00112">
    <property type="entry name" value="Peptidase_C1"/>
    <property type="match status" value="1"/>
</dbReference>
<proteinExistence type="inferred from homology"/>
<organism evidence="5 6">
    <name type="scientific">Saprolegnia parasitica (strain CBS 223.65)</name>
    <dbReference type="NCBI Taxonomy" id="695850"/>
    <lineage>
        <taxon>Eukaryota</taxon>
        <taxon>Sar</taxon>
        <taxon>Stramenopiles</taxon>
        <taxon>Oomycota</taxon>
        <taxon>Saprolegniomycetes</taxon>
        <taxon>Saprolegniales</taxon>
        <taxon>Saprolegniaceae</taxon>
        <taxon>Saprolegnia</taxon>
    </lineage>
</organism>
<feature type="domain" description="Peptidase C1A papain C-terminal" evidence="4">
    <location>
        <begin position="137"/>
        <end position="355"/>
    </location>
</feature>
<dbReference type="AlphaFoldDB" id="A0A067BQ61"/>
<dbReference type="CDD" id="cd02248">
    <property type="entry name" value="Peptidase_C1A"/>
    <property type="match status" value="1"/>
</dbReference>
<feature type="signal peptide" evidence="3">
    <location>
        <begin position="1"/>
        <end position="19"/>
    </location>
</feature>
<dbReference type="InterPro" id="IPR038765">
    <property type="entry name" value="Papain-like_cys_pep_sf"/>
</dbReference>
<feature type="chain" id="PRO_5018539667" description="Peptidase C1A papain C-terminal domain-containing protein" evidence="3">
    <location>
        <begin position="20"/>
        <end position="357"/>
    </location>
</feature>
<evidence type="ECO:0000256" key="1">
    <source>
        <dbReference type="ARBA" id="ARBA00008455"/>
    </source>
</evidence>
<evidence type="ECO:0000256" key="2">
    <source>
        <dbReference type="ARBA" id="ARBA00023145"/>
    </source>
</evidence>
<evidence type="ECO:0000256" key="3">
    <source>
        <dbReference type="SAM" id="SignalP"/>
    </source>
</evidence>
<dbReference type="PROSITE" id="PS00139">
    <property type="entry name" value="THIOL_PROTEASE_CYS"/>
    <property type="match status" value="1"/>
</dbReference>
<name>A0A067BQ61_SAPPC</name>
<dbReference type="EMBL" id="KK583314">
    <property type="protein sequence ID" value="KDO20398.1"/>
    <property type="molecule type" value="Genomic_DNA"/>
</dbReference>
<dbReference type="SUPFAM" id="SSF54001">
    <property type="entry name" value="Cysteine proteinases"/>
    <property type="match status" value="1"/>
</dbReference>
<evidence type="ECO:0000313" key="5">
    <source>
        <dbReference type="EMBL" id="KDO20398.1"/>
    </source>
</evidence>
<dbReference type="GO" id="GO:0006508">
    <property type="term" value="P:proteolysis"/>
    <property type="evidence" value="ECO:0007669"/>
    <property type="project" value="InterPro"/>
</dbReference>
<evidence type="ECO:0000313" key="6">
    <source>
        <dbReference type="Proteomes" id="UP000030745"/>
    </source>
</evidence>
<dbReference type="GO" id="GO:0008234">
    <property type="term" value="F:cysteine-type peptidase activity"/>
    <property type="evidence" value="ECO:0007669"/>
    <property type="project" value="InterPro"/>
</dbReference>
<dbReference type="InterPro" id="IPR000668">
    <property type="entry name" value="Peptidase_C1A_C"/>
</dbReference>
<sequence>MAKTTPILLSTLALALTNAQSGFEALTLDDAHALANELEAWKATPAGQAAATLGLLPTPSKLESTEVEVSELERFFAAKEAVARLQREQPSAIFSIATPFALLTADEFKATVARSFEQSKRLREDMQVETRQLQAIGKNSVDWTTHKCLPEVRNQGKCGSCYAFAAVAVAEFAHCLATGEKVDVAVQQLVSCDYRSGGGCDGGSANAAMDTLSRMPMCLAADYPYTSGTTKVNGECKSSACPTKKQLKIGSAVRTFGENNLVASLQLRPTAVTVEAGNDAWRFYKGGVVTSCPGKRSDHAVLAVAYGTENGTAYYKIKNSWGPNWGDNGYIKLQRNAPNTSSGMCNVGEGPMYHRLR</sequence>
<dbReference type="MEROPS" id="C01.148"/>
<dbReference type="InterPro" id="IPR013128">
    <property type="entry name" value="Peptidase_C1A"/>
</dbReference>
<keyword evidence="3" id="KW-0732">Signal</keyword>
<dbReference type="KEGG" id="spar:SPRG_13780"/>
<comment type="similarity">
    <text evidence="1">Belongs to the peptidase C1 family.</text>
</comment>
<reference evidence="5 6" key="1">
    <citation type="journal article" date="2013" name="PLoS Genet.">
        <title>Distinctive expansion of potential virulence genes in the genome of the oomycete fish pathogen Saprolegnia parasitica.</title>
        <authorList>
            <person name="Jiang R.H."/>
            <person name="de Bruijn I."/>
            <person name="Haas B.J."/>
            <person name="Belmonte R."/>
            <person name="Lobach L."/>
            <person name="Christie J."/>
            <person name="van den Ackerveken G."/>
            <person name="Bottin A."/>
            <person name="Bulone V."/>
            <person name="Diaz-Moreno S.M."/>
            <person name="Dumas B."/>
            <person name="Fan L."/>
            <person name="Gaulin E."/>
            <person name="Govers F."/>
            <person name="Grenville-Briggs L.J."/>
            <person name="Horner N.R."/>
            <person name="Levin J.Z."/>
            <person name="Mammella M."/>
            <person name="Meijer H.J."/>
            <person name="Morris P."/>
            <person name="Nusbaum C."/>
            <person name="Oome S."/>
            <person name="Phillips A.J."/>
            <person name="van Rooyen D."/>
            <person name="Rzeszutek E."/>
            <person name="Saraiva M."/>
            <person name="Secombes C.J."/>
            <person name="Seidl M.F."/>
            <person name="Snel B."/>
            <person name="Stassen J.H."/>
            <person name="Sykes S."/>
            <person name="Tripathy S."/>
            <person name="van den Berg H."/>
            <person name="Vega-Arreguin J.C."/>
            <person name="Wawra S."/>
            <person name="Young S.K."/>
            <person name="Zeng Q."/>
            <person name="Dieguez-Uribeondo J."/>
            <person name="Russ C."/>
            <person name="Tyler B.M."/>
            <person name="van West P."/>
        </authorList>
    </citation>
    <scope>NUCLEOTIDE SEQUENCE [LARGE SCALE GENOMIC DNA]</scope>
    <source>
        <strain evidence="5 6">CBS 223.65</strain>
    </source>
</reference>